<accession>A0AAD5QK13</accession>
<comment type="caution">
    <text evidence="1">The sequence shown here is derived from an EMBL/GenBank/DDBJ whole genome shotgun (WGS) entry which is preliminary data.</text>
</comment>
<evidence type="ECO:0000313" key="2">
    <source>
        <dbReference type="Proteomes" id="UP001196413"/>
    </source>
</evidence>
<sequence>MTGSRKATSDSQHRRFMTLKSKWYHRGSRTLGIKWSKWQGRHPAQQSVRSRGIIRTAM</sequence>
<evidence type="ECO:0000313" key="1">
    <source>
        <dbReference type="EMBL" id="KAJ1352434.1"/>
    </source>
</evidence>
<keyword evidence="2" id="KW-1185">Reference proteome</keyword>
<gene>
    <name evidence="1" type="ORF">KIN20_008764</name>
</gene>
<dbReference type="AlphaFoldDB" id="A0AAD5QK13"/>
<protein>
    <submittedName>
        <fullName evidence="1">Uncharacterized protein</fullName>
    </submittedName>
</protein>
<organism evidence="1 2">
    <name type="scientific">Parelaphostrongylus tenuis</name>
    <name type="common">Meningeal worm</name>
    <dbReference type="NCBI Taxonomy" id="148309"/>
    <lineage>
        <taxon>Eukaryota</taxon>
        <taxon>Metazoa</taxon>
        <taxon>Ecdysozoa</taxon>
        <taxon>Nematoda</taxon>
        <taxon>Chromadorea</taxon>
        <taxon>Rhabditida</taxon>
        <taxon>Rhabditina</taxon>
        <taxon>Rhabditomorpha</taxon>
        <taxon>Strongyloidea</taxon>
        <taxon>Metastrongylidae</taxon>
        <taxon>Parelaphostrongylus</taxon>
    </lineage>
</organism>
<proteinExistence type="predicted"/>
<reference evidence="1" key="1">
    <citation type="submission" date="2021-06" db="EMBL/GenBank/DDBJ databases">
        <title>Parelaphostrongylus tenuis whole genome reference sequence.</title>
        <authorList>
            <person name="Garwood T.J."/>
            <person name="Larsen P.A."/>
            <person name="Fountain-Jones N.M."/>
            <person name="Garbe J.R."/>
            <person name="Macchietto M.G."/>
            <person name="Kania S.A."/>
            <person name="Gerhold R.W."/>
            <person name="Richards J.E."/>
            <person name="Wolf T.M."/>
        </authorList>
    </citation>
    <scope>NUCLEOTIDE SEQUENCE</scope>
    <source>
        <strain evidence="1">MNPRO001-30</strain>
        <tissue evidence="1">Meninges</tissue>
    </source>
</reference>
<name>A0AAD5QK13_PARTN</name>
<dbReference type="EMBL" id="JAHQIW010001404">
    <property type="protein sequence ID" value="KAJ1352434.1"/>
    <property type="molecule type" value="Genomic_DNA"/>
</dbReference>
<dbReference type="Proteomes" id="UP001196413">
    <property type="component" value="Unassembled WGS sequence"/>
</dbReference>